<sequence length="121" mass="13747">MQKNTALAAWRHLPFSWPACLLSFFLFQTYSVMATISFFLSRGDGAPGEVDGVISSIVTCEVHTLSCHQRMGTARLTFSLFTKKHFRFSFSPSCMDLGLHRPVRGPQYIARYLPFYGILFI</sequence>
<reference evidence="2" key="1">
    <citation type="journal article" date="2023" name="Mol. Phylogenet. Evol.">
        <title>Genome-scale phylogeny and comparative genomics of the fungal order Sordariales.</title>
        <authorList>
            <person name="Hensen N."/>
            <person name="Bonometti L."/>
            <person name="Westerberg I."/>
            <person name="Brannstrom I.O."/>
            <person name="Guillou S."/>
            <person name="Cros-Aarteil S."/>
            <person name="Calhoun S."/>
            <person name="Haridas S."/>
            <person name="Kuo A."/>
            <person name="Mondo S."/>
            <person name="Pangilinan J."/>
            <person name="Riley R."/>
            <person name="LaButti K."/>
            <person name="Andreopoulos B."/>
            <person name="Lipzen A."/>
            <person name="Chen C."/>
            <person name="Yan M."/>
            <person name="Daum C."/>
            <person name="Ng V."/>
            <person name="Clum A."/>
            <person name="Steindorff A."/>
            <person name="Ohm R.A."/>
            <person name="Martin F."/>
            <person name="Silar P."/>
            <person name="Natvig D.O."/>
            <person name="Lalanne C."/>
            <person name="Gautier V."/>
            <person name="Ament-Velasquez S.L."/>
            <person name="Kruys A."/>
            <person name="Hutchinson M.I."/>
            <person name="Powell A.J."/>
            <person name="Barry K."/>
            <person name="Miller A.N."/>
            <person name="Grigoriev I.V."/>
            <person name="Debuchy R."/>
            <person name="Gladieux P."/>
            <person name="Hiltunen Thoren M."/>
            <person name="Johannesson H."/>
        </authorList>
    </citation>
    <scope>NUCLEOTIDE SEQUENCE</scope>
    <source>
        <strain evidence="2">CBS 168.71</strain>
    </source>
</reference>
<comment type="caution">
    <text evidence="2">The sequence shown here is derived from an EMBL/GenBank/DDBJ whole genome shotgun (WGS) entry which is preliminary data.</text>
</comment>
<keyword evidence="3" id="KW-1185">Reference proteome</keyword>
<dbReference type="EMBL" id="JAUEPN010000007">
    <property type="protein sequence ID" value="KAK3292592.1"/>
    <property type="molecule type" value="Genomic_DNA"/>
</dbReference>
<evidence type="ECO:0000256" key="1">
    <source>
        <dbReference type="SAM" id="Phobius"/>
    </source>
</evidence>
<dbReference type="RefSeq" id="XP_062656106.1">
    <property type="nucleotide sequence ID" value="XM_062799737.1"/>
</dbReference>
<proteinExistence type="predicted"/>
<keyword evidence="1" id="KW-1133">Transmembrane helix</keyword>
<keyword evidence="1" id="KW-0812">Transmembrane</keyword>
<organism evidence="2 3">
    <name type="scientific">Chaetomium fimeti</name>
    <dbReference type="NCBI Taxonomy" id="1854472"/>
    <lineage>
        <taxon>Eukaryota</taxon>
        <taxon>Fungi</taxon>
        <taxon>Dikarya</taxon>
        <taxon>Ascomycota</taxon>
        <taxon>Pezizomycotina</taxon>
        <taxon>Sordariomycetes</taxon>
        <taxon>Sordariomycetidae</taxon>
        <taxon>Sordariales</taxon>
        <taxon>Chaetomiaceae</taxon>
        <taxon>Chaetomium</taxon>
    </lineage>
</organism>
<gene>
    <name evidence="2" type="ORF">B0H64DRAFT_232138</name>
</gene>
<accession>A0AAE0LPH0</accession>
<keyword evidence="1" id="KW-0472">Membrane</keyword>
<evidence type="ECO:0000313" key="3">
    <source>
        <dbReference type="Proteomes" id="UP001278766"/>
    </source>
</evidence>
<reference evidence="2" key="2">
    <citation type="submission" date="2023-06" db="EMBL/GenBank/DDBJ databases">
        <authorList>
            <consortium name="Lawrence Berkeley National Laboratory"/>
            <person name="Haridas S."/>
            <person name="Hensen N."/>
            <person name="Bonometti L."/>
            <person name="Westerberg I."/>
            <person name="Brannstrom I.O."/>
            <person name="Guillou S."/>
            <person name="Cros-Aarteil S."/>
            <person name="Calhoun S."/>
            <person name="Kuo A."/>
            <person name="Mondo S."/>
            <person name="Pangilinan J."/>
            <person name="Riley R."/>
            <person name="Labutti K."/>
            <person name="Andreopoulos B."/>
            <person name="Lipzen A."/>
            <person name="Chen C."/>
            <person name="Yanf M."/>
            <person name="Daum C."/>
            <person name="Ng V."/>
            <person name="Clum A."/>
            <person name="Steindorff A."/>
            <person name="Ohm R."/>
            <person name="Martin F."/>
            <person name="Silar P."/>
            <person name="Natvig D."/>
            <person name="Lalanne C."/>
            <person name="Gautier V."/>
            <person name="Ament-Velasquez S.L."/>
            <person name="Kruys A."/>
            <person name="Hutchinson M.I."/>
            <person name="Powell A.J."/>
            <person name="Barry K."/>
            <person name="Miller A.N."/>
            <person name="Grigoriev I.V."/>
            <person name="Debuchy R."/>
            <person name="Gladieux P."/>
            <person name="Thoren M.H."/>
            <person name="Johannesson H."/>
        </authorList>
    </citation>
    <scope>NUCLEOTIDE SEQUENCE</scope>
    <source>
        <strain evidence="2">CBS 168.71</strain>
    </source>
</reference>
<dbReference type="AlphaFoldDB" id="A0AAE0LPH0"/>
<evidence type="ECO:0000313" key="2">
    <source>
        <dbReference type="EMBL" id="KAK3292592.1"/>
    </source>
</evidence>
<protein>
    <submittedName>
        <fullName evidence="2">Uncharacterized protein</fullName>
    </submittedName>
</protein>
<dbReference type="GeneID" id="87836685"/>
<feature type="transmembrane region" description="Helical" evidence="1">
    <location>
        <begin position="15"/>
        <end position="40"/>
    </location>
</feature>
<name>A0AAE0LPH0_9PEZI</name>
<dbReference type="Proteomes" id="UP001278766">
    <property type="component" value="Unassembled WGS sequence"/>
</dbReference>